<organism evidence="12">
    <name type="scientific">Hydatigena taeniaeformis</name>
    <name type="common">Feline tapeworm</name>
    <name type="synonym">Taenia taeniaeformis</name>
    <dbReference type="NCBI Taxonomy" id="6205"/>
    <lineage>
        <taxon>Eukaryota</taxon>
        <taxon>Metazoa</taxon>
        <taxon>Spiralia</taxon>
        <taxon>Lophotrochozoa</taxon>
        <taxon>Platyhelminthes</taxon>
        <taxon>Cestoda</taxon>
        <taxon>Eucestoda</taxon>
        <taxon>Cyclophyllidea</taxon>
        <taxon>Taeniidae</taxon>
        <taxon>Hydatigera</taxon>
    </lineage>
</organism>
<keyword evidence="8 9" id="KW-0472">Membrane</keyword>
<sequence>MIPIKIGRQLSSNGVLYSLLSLRCFRALHVSLNPIYSVSRLKPFRKPPPTEGGVVPGSSVEGIRTRSIDMDQAKVDLLTKHLGHPDDWQLIYRLRAMPIAQALSRLKLFLTFALLAGASASTVGHLFDKVDVQLCQFLLAASLFSLCTLCAFSFYSTKVVGVVSCSPSLLSLDLDFNCPKKFTHKLLFADNFLSTIKVSLNKSTGLLRLGLLTFWGKRHNILIRPEQLLPATDLSNSNNKRTVCVGLTGDILNPKYSTIRFLYVSSVTGQIGDRDLFEKHIGRMWQHL</sequence>
<dbReference type="WBParaSite" id="TTAC_0000229801-mRNA-1">
    <property type="protein sequence ID" value="TTAC_0000229801-mRNA-1"/>
    <property type="gene ID" value="TTAC_0000229801"/>
</dbReference>
<evidence type="ECO:0000256" key="1">
    <source>
        <dbReference type="ARBA" id="ARBA00004448"/>
    </source>
</evidence>
<protein>
    <recommendedName>
        <fullName evidence="3">Transmembrane protein 186</fullName>
    </recommendedName>
</protein>
<dbReference type="PANTHER" id="PTHR13603">
    <property type="entry name" value="TRANSMEMBRANE PROTEIN 186"/>
    <property type="match status" value="1"/>
</dbReference>
<comment type="subcellular location">
    <subcellularLocation>
        <location evidence="1">Mitochondrion inner membrane</location>
        <topology evidence="1">Multi-pass membrane protein</topology>
    </subcellularLocation>
</comment>
<evidence type="ECO:0000256" key="8">
    <source>
        <dbReference type="ARBA" id="ARBA00023136"/>
    </source>
</evidence>
<reference evidence="12" key="1">
    <citation type="submission" date="2017-02" db="UniProtKB">
        <authorList>
            <consortium name="WormBaseParasite"/>
        </authorList>
    </citation>
    <scope>IDENTIFICATION</scope>
</reference>
<feature type="transmembrane region" description="Helical" evidence="9">
    <location>
        <begin position="134"/>
        <end position="155"/>
    </location>
</feature>
<dbReference type="PANTHER" id="PTHR13603:SF1">
    <property type="entry name" value="TRANSMEMBRANE PROTEIN 186"/>
    <property type="match status" value="1"/>
</dbReference>
<evidence type="ECO:0000256" key="2">
    <source>
        <dbReference type="ARBA" id="ARBA00007020"/>
    </source>
</evidence>
<keyword evidence="4 9" id="KW-0812">Transmembrane</keyword>
<dbReference type="OrthoDB" id="6147888at2759"/>
<evidence type="ECO:0000256" key="9">
    <source>
        <dbReference type="SAM" id="Phobius"/>
    </source>
</evidence>
<accession>A0A0R3WNG0</accession>
<evidence type="ECO:0000256" key="4">
    <source>
        <dbReference type="ARBA" id="ARBA00022692"/>
    </source>
</evidence>
<comment type="similarity">
    <text evidence="2">Belongs to the TMEM186 family.</text>
</comment>
<dbReference type="STRING" id="6205.A0A0R3WNG0"/>
<evidence type="ECO:0000313" key="10">
    <source>
        <dbReference type="EMBL" id="VDM19512.1"/>
    </source>
</evidence>
<dbReference type="GO" id="GO:0005743">
    <property type="term" value="C:mitochondrial inner membrane"/>
    <property type="evidence" value="ECO:0007669"/>
    <property type="project" value="UniProtKB-SubCell"/>
</dbReference>
<dbReference type="Proteomes" id="UP000274429">
    <property type="component" value="Unassembled WGS sequence"/>
</dbReference>
<keyword evidence="11" id="KW-1185">Reference proteome</keyword>
<name>A0A0R3WNG0_HYDTA</name>
<keyword evidence="5" id="KW-0999">Mitochondrion inner membrane</keyword>
<keyword evidence="7" id="KW-0496">Mitochondrion</keyword>
<evidence type="ECO:0000313" key="11">
    <source>
        <dbReference type="Proteomes" id="UP000274429"/>
    </source>
</evidence>
<dbReference type="EMBL" id="UYWX01000927">
    <property type="protein sequence ID" value="VDM19512.1"/>
    <property type="molecule type" value="Genomic_DNA"/>
</dbReference>
<evidence type="ECO:0000313" key="12">
    <source>
        <dbReference type="WBParaSite" id="TTAC_0000229801-mRNA-1"/>
    </source>
</evidence>
<feature type="transmembrane region" description="Helical" evidence="9">
    <location>
        <begin position="108"/>
        <end position="127"/>
    </location>
</feature>
<dbReference type="InterPro" id="IPR026571">
    <property type="entry name" value="Tmem186"/>
</dbReference>
<reference evidence="10 11" key="2">
    <citation type="submission" date="2018-11" db="EMBL/GenBank/DDBJ databases">
        <authorList>
            <consortium name="Pathogen Informatics"/>
        </authorList>
    </citation>
    <scope>NUCLEOTIDE SEQUENCE [LARGE SCALE GENOMIC DNA]</scope>
</reference>
<keyword evidence="6 9" id="KW-1133">Transmembrane helix</keyword>
<evidence type="ECO:0000256" key="6">
    <source>
        <dbReference type="ARBA" id="ARBA00022989"/>
    </source>
</evidence>
<proteinExistence type="inferred from homology"/>
<evidence type="ECO:0000256" key="7">
    <source>
        <dbReference type="ARBA" id="ARBA00023128"/>
    </source>
</evidence>
<gene>
    <name evidence="10" type="ORF">TTAC_LOCUS2285</name>
</gene>
<evidence type="ECO:0000256" key="5">
    <source>
        <dbReference type="ARBA" id="ARBA00022792"/>
    </source>
</evidence>
<dbReference type="AlphaFoldDB" id="A0A0R3WNG0"/>
<evidence type="ECO:0000256" key="3">
    <source>
        <dbReference type="ARBA" id="ARBA00014604"/>
    </source>
</evidence>